<name>A0A8S4PP42_OWEFU</name>
<protein>
    <submittedName>
        <fullName evidence="1">Uncharacterized protein</fullName>
    </submittedName>
</protein>
<dbReference type="InterPro" id="IPR036514">
    <property type="entry name" value="SGNH_hydro_sf"/>
</dbReference>
<feature type="non-terminal residue" evidence="1">
    <location>
        <position position="1"/>
    </location>
</feature>
<accession>A0A8S4PP42</accession>
<dbReference type="Proteomes" id="UP000749559">
    <property type="component" value="Unassembled WGS sequence"/>
</dbReference>
<dbReference type="AlphaFoldDB" id="A0A8S4PP42"/>
<gene>
    <name evidence="1" type="ORF">OFUS_LOCUS19566</name>
</gene>
<reference evidence="1" key="1">
    <citation type="submission" date="2022-03" db="EMBL/GenBank/DDBJ databases">
        <authorList>
            <person name="Martin C."/>
        </authorList>
    </citation>
    <scope>NUCLEOTIDE SEQUENCE</scope>
</reference>
<dbReference type="Gene3D" id="3.40.50.1110">
    <property type="entry name" value="SGNH hydrolase"/>
    <property type="match status" value="1"/>
</dbReference>
<sequence length="120" mass="13337">TVSPPNDNVKSLLIGSSIVRDIDEAKLNNTEVICIRGGKISDIHKKLLTMKREFDHIYLQVGSNDCSEREDVKLISEDYTLLIRTAKQCSSSVTVSSVTPRIGATQTQERIDQLNGFLLC</sequence>
<dbReference type="SUPFAM" id="SSF52266">
    <property type="entry name" value="SGNH hydrolase"/>
    <property type="match status" value="1"/>
</dbReference>
<comment type="caution">
    <text evidence="1">The sequence shown here is derived from an EMBL/GenBank/DDBJ whole genome shotgun (WGS) entry which is preliminary data.</text>
</comment>
<dbReference type="OrthoDB" id="6115627at2759"/>
<evidence type="ECO:0000313" key="2">
    <source>
        <dbReference type="Proteomes" id="UP000749559"/>
    </source>
</evidence>
<evidence type="ECO:0000313" key="1">
    <source>
        <dbReference type="EMBL" id="CAH1794957.1"/>
    </source>
</evidence>
<organism evidence="1 2">
    <name type="scientific">Owenia fusiformis</name>
    <name type="common">Polychaete worm</name>
    <dbReference type="NCBI Taxonomy" id="6347"/>
    <lineage>
        <taxon>Eukaryota</taxon>
        <taxon>Metazoa</taxon>
        <taxon>Spiralia</taxon>
        <taxon>Lophotrochozoa</taxon>
        <taxon>Annelida</taxon>
        <taxon>Polychaeta</taxon>
        <taxon>Sedentaria</taxon>
        <taxon>Canalipalpata</taxon>
        <taxon>Sabellida</taxon>
        <taxon>Oweniida</taxon>
        <taxon>Oweniidae</taxon>
        <taxon>Owenia</taxon>
    </lineage>
</organism>
<feature type="non-terminal residue" evidence="1">
    <location>
        <position position="120"/>
    </location>
</feature>
<dbReference type="EMBL" id="CAIIXF020000009">
    <property type="protein sequence ID" value="CAH1794957.1"/>
    <property type="molecule type" value="Genomic_DNA"/>
</dbReference>
<proteinExistence type="predicted"/>
<keyword evidence="2" id="KW-1185">Reference proteome</keyword>